<feature type="coiled-coil region" evidence="2">
    <location>
        <begin position="233"/>
        <end position="274"/>
    </location>
</feature>
<dbReference type="InterPro" id="IPR003660">
    <property type="entry name" value="HAMP_dom"/>
</dbReference>
<name>A0A975YPK1_9VIBR</name>
<sequence>MINSVSRKLTLLFCATAMLVVLIAVSLDNLHQEQDNTHEELKQIMRIQRSVDMLRSQLWIFLQYDDANSLEQVYIAQQNLARKLASQSDLTININNLTRMNDSLAALLEKERALGLSLGKQHSSSTSFIASSELLHSRYNMLVQDMTEELLYLQKVVLTQSADNQHSSLMLSAIHLLVFGIVVCVVAFLILKRVKAGFAAFKEGITELAQGDLASRLELKQQDSEFVALAHFFNKMKESLRNSIITREELQQEVARQTAKLEQQKEQLRFLSEKDPLTGMLNRRAFKEHLHEAIVHAQRTQVKLAVLFIDLDKFKEINDSKGHDVGDEVLTRIATRLEANIRESDFSGRLGGDEFVVCLNLIKDFHGVAEKTQRLIKQLSAPMDIGGESLSVGVSIGVSLYPDQSQDMAELLRVADEAMYQAKLTSGSHFFCPQMKFDRNFDGSQIG</sequence>
<dbReference type="InterPro" id="IPR052163">
    <property type="entry name" value="DGC-Regulatory_Protein"/>
</dbReference>
<protein>
    <submittedName>
        <fullName evidence="6">Diguanylate cyclase</fullName>
        <ecNumber evidence="6">2.7.7.65</ecNumber>
    </submittedName>
</protein>
<dbReference type="AlphaFoldDB" id="A0A975YPK1"/>
<feature type="transmembrane region" description="Helical" evidence="3">
    <location>
        <begin position="169"/>
        <end position="191"/>
    </location>
</feature>
<proteinExistence type="predicted"/>
<dbReference type="CDD" id="cd06225">
    <property type="entry name" value="HAMP"/>
    <property type="match status" value="1"/>
</dbReference>
<dbReference type="InterPro" id="IPR000160">
    <property type="entry name" value="GGDEF_dom"/>
</dbReference>
<feature type="domain" description="GGDEF" evidence="5">
    <location>
        <begin position="302"/>
        <end position="436"/>
    </location>
</feature>
<evidence type="ECO:0000256" key="2">
    <source>
        <dbReference type="SAM" id="Coils"/>
    </source>
</evidence>
<dbReference type="EC" id="2.7.7.65" evidence="6"/>
<reference evidence="6" key="1">
    <citation type="submission" date="2021-06" db="EMBL/GenBank/DDBJ databases">
        <title>Vibrio nov. sp., novel gut bacterium isolated from Yellow Sea oyster.</title>
        <authorList>
            <person name="Muhammad N."/>
            <person name="Nguyen T.H."/>
            <person name="Lee Y.-J."/>
            <person name="Ko J."/>
            <person name="Kim S.-G."/>
        </authorList>
    </citation>
    <scope>NUCLEOTIDE SEQUENCE</scope>
    <source>
        <strain evidence="6">OG9-811</strain>
    </source>
</reference>
<dbReference type="Pfam" id="PF00990">
    <property type="entry name" value="GGDEF"/>
    <property type="match status" value="1"/>
</dbReference>
<dbReference type="Proteomes" id="UP000694232">
    <property type="component" value="Chromosome 1"/>
</dbReference>
<keyword evidence="3" id="KW-0812">Transmembrane</keyword>
<evidence type="ECO:0000256" key="1">
    <source>
        <dbReference type="ARBA" id="ARBA00001946"/>
    </source>
</evidence>
<dbReference type="PANTHER" id="PTHR46663:SF2">
    <property type="entry name" value="GGDEF DOMAIN-CONTAINING PROTEIN"/>
    <property type="match status" value="1"/>
</dbReference>
<dbReference type="SMART" id="SM00267">
    <property type="entry name" value="GGDEF"/>
    <property type="match status" value="1"/>
</dbReference>
<evidence type="ECO:0000259" key="4">
    <source>
        <dbReference type="PROSITE" id="PS50885"/>
    </source>
</evidence>
<keyword evidence="6" id="KW-0808">Transferase</keyword>
<keyword evidence="3" id="KW-0472">Membrane</keyword>
<keyword evidence="7" id="KW-1185">Reference proteome</keyword>
<comment type="cofactor">
    <cofactor evidence="1">
        <name>Mg(2+)</name>
        <dbReference type="ChEBI" id="CHEBI:18420"/>
    </cofactor>
</comment>
<evidence type="ECO:0000259" key="5">
    <source>
        <dbReference type="PROSITE" id="PS50887"/>
    </source>
</evidence>
<dbReference type="PROSITE" id="PS50887">
    <property type="entry name" value="GGDEF"/>
    <property type="match status" value="1"/>
</dbReference>
<feature type="domain" description="HAMP" evidence="4">
    <location>
        <begin position="192"/>
        <end position="245"/>
    </location>
</feature>
<gene>
    <name evidence="6" type="ORF">KNV97_11260</name>
</gene>
<evidence type="ECO:0000256" key="3">
    <source>
        <dbReference type="SAM" id="Phobius"/>
    </source>
</evidence>
<dbReference type="RefSeq" id="WP_218563129.1">
    <property type="nucleotide sequence ID" value="NZ_CP076643.1"/>
</dbReference>
<evidence type="ECO:0000313" key="6">
    <source>
        <dbReference type="EMBL" id="QXO18799.1"/>
    </source>
</evidence>
<keyword evidence="6" id="KW-0548">Nucleotidyltransferase</keyword>
<dbReference type="PANTHER" id="PTHR46663">
    <property type="entry name" value="DIGUANYLATE CYCLASE DGCT-RELATED"/>
    <property type="match status" value="1"/>
</dbReference>
<dbReference type="EMBL" id="CP076643">
    <property type="protein sequence ID" value="QXO18799.1"/>
    <property type="molecule type" value="Genomic_DNA"/>
</dbReference>
<dbReference type="GO" id="GO:0007165">
    <property type="term" value="P:signal transduction"/>
    <property type="evidence" value="ECO:0007669"/>
    <property type="project" value="InterPro"/>
</dbReference>
<keyword evidence="3" id="KW-1133">Transmembrane helix</keyword>
<evidence type="ECO:0000313" key="7">
    <source>
        <dbReference type="Proteomes" id="UP000694232"/>
    </source>
</evidence>
<dbReference type="GO" id="GO:0016020">
    <property type="term" value="C:membrane"/>
    <property type="evidence" value="ECO:0007669"/>
    <property type="project" value="InterPro"/>
</dbReference>
<accession>A0A975YPK1</accession>
<dbReference type="CDD" id="cd01949">
    <property type="entry name" value="GGDEF"/>
    <property type="match status" value="1"/>
</dbReference>
<dbReference type="FunFam" id="3.30.70.270:FF:000001">
    <property type="entry name" value="Diguanylate cyclase domain protein"/>
    <property type="match status" value="1"/>
</dbReference>
<keyword evidence="2" id="KW-0175">Coiled coil</keyword>
<organism evidence="6 7">
    <name type="scientific">Vibrio ostreae</name>
    <dbReference type="NCBI Taxonomy" id="2841925"/>
    <lineage>
        <taxon>Bacteria</taxon>
        <taxon>Pseudomonadati</taxon>
        <taxon>Pseudomonadota</taxon>
        <taxon>Gammaproteobacteria</taxon>
        <taxon>Vibrionales</taxon>
        <taxon>Vibrionaceae</taxon>
        <taxon>Vibrio</taxon>
    </lineage>
</organism>
<dbReference type="GO" id="GO:0052621">
    <property type="term" value="F:diguanylate cyclase activity"/>
    <property type="evidence" value="ECO:0007669"/>
    <property type="project" value="UniProtKB-EC"/>
</dbReference>
<dbReference type="PROSITE" id="PS50885">
    <property type="entry name" value="HAMP"/>
    <property type="match status" value="1"/>
</dbReference>
<dbReference type="NCBIfam" id="TIGR00254">
    <property type="entry name" value="GGDEF"/>
    <property type="match status" value="1"/>
</dbReference>
<dbReference type="KEGG" id="vos:KNV97_11260"/>